<feature type="compositionally biased region" description="Low complexity" evidence="1">
    <location>
        <begin position="101"/>
        <end position="122"/>
    </location>
</feature>
<gene>
    <name evidence="2" type="ORF">M9458_051680</name>
</gene>
<dbReference type="EMBL" id="JAMKFB020000147">
    <property type="protein sequence ID" value="KAL0153010.1"/>
    <property type="molecule type" value="Genomic_DNA"/>
</dbReference>
<evidence type="ECO:0000313" key="3">
    <source>
        <dbReference type="Proteomes" id="UP001529510"/>
    </source>
</evidence>
<reference evidence="2 3" key="1">
    <citation type="submission" date="2024-05" db="EMBL/GenBank/DDBJ databases">
        <title>Genome sequencing and assembly of Indian major carp, Cirrhinus mrigala (Hamilton, 1822).</title>
        <authorList>
            <person name="Mohindra V."/>
            <person name="Chowdhury L.M."/>
            <person name="Lal K."/>
            <person name="Jena J.K."/>
        </authorList>
    </citation>
    <scope>NUCLEOTIDE SEQUENCE [LARGE SCALE GENOMIC DNA]</scope>
    <source>
        <strain evidence="2">CM1030</strain>
        <tissue evidence="2">Blood</tissue>
    </source>
</reference>
<name>A0ABD0MTU8_CIRMR</name>
<evidence type="ECO:0000256" key="1">
    <source>
        <dbReference type="SAM" id="MobiDB-lite"/>
    </source>
</evidence>
<accession>A0ABD0MTU8</accession>
<organism evidence="2 3">
    <name type="scientific">Cirrhinus mrigala</name>
    <name type="common">Mrigala</name>
    <dbReference type="NCBI Taxonomy" id="683832"/>
    <lineage>
        <taxon>Eukaryota</taxon>
        <taxon>Metazoa</taxon>
        <taxon>Chordata</taxon>
        <taxon>Craniata</taxon>
        <taxon>Vertebrata</taxon>
        <taxon>Euteleostomi</taxon>
        <taxon>Actinopterygii</taxon>
        <taxon>Neopterygii</taxon>
        <taxon>Teleostei</taxon>
        <taxon>Ostariophysi</taxon>
        <taxon>Cypriniformes</taxon>
        <taxon>Cyprinidae</taxon>
        <taxon>Labeoninae</taxon>
        <taxon>Labeonini</taxon>
        <taxon>Cirrhinus</taxon>
    </lineage>
</organism>
<proteinExistence type="predicted"/>
<feature type="compositionally biased region" description="Low complexity" evidence="1">
    <location>
        <begin position="170"/>
        <end position="186"/>
    </location>
</feature>
<comment type="caution">
    <text evidence="2">The sequence shown here is derived from an EMBL/GenBank/DDBJ whole genome shotgun (WGS) entry which is preliminary data.</text>
</comment>
<feature type="compositionally biased region" description="Basic and acidic residues" evidence="1">
    <location>
        <begin position="188"/>
        <end position="209"/>
    </location>
</feature>
<feature type="region of interest" description="Disordered" evidence="1">
    <location>
        <begin position="84"/>
        <end position="134"/>
    </location>
</feature>
<evidence type="ECO:0008006" key="4">
    <source>
        <dbReference type="Google" id="ProtNLM"/>
    </source>
</evidence>
<dbReference type="AlphaFoldDB" id="A0ABD0MTU8"/>
<protein>
    <recommendedName>
        <fullName evidence="4">Retrotransposon gag domain-containing protein</fullName>
    </recommendedName>
</protein>
<evidence type="ECO:0000313" key="2">
    <source>
        <dbReference type="EMBL" id="KAL0153010.1"/>
    </source>
</evidence>
<dbReference type="Proteomes" id="UP001529510">
    <property type="component" value="Unassembled WGS sequence"/>
</dbReference>
<feature type="region of interest" description="Disordered" evidence="1">
    <location>
        <begin position="170"/>
        <end position="216"/>
    </location>
</feature>
<keyword evidence="3" id="KW-1185">Reference proteome</keyword>
<sequence length="238" mass="26614">MFWAEEILMNIQQAERPLEQYVEEFLSVIHLRNLSTMSLLFVIPISMSMWKILIFPPSVNTRPLQLTTSVLHVLLQQAHSLQSSLTHPNSPELLPHPQPQTPAASSSRTPAAASSRTPTTAPCSSKPATAPRSGFMASNMASHIYHKNIMDQFGLLSPLSLLVPSSPPLSLLVPSRPPKSLLVPSSRPEPERPPERRPEPERPPERPLEPELPPEPQLFRLRAFGIRCARHVKPSLRR</sequence>